<dbReference type="InterPro" id="IPR005135">
    <property type="entry name" value="Endo/exonuclease/phosphatase"/>
</dbReference>
<evidence type="ECO:0000259" key="9">
    <source>
        <dbReference type="Pfam" id="PF03372"/>
    </source>
</evidence>
<dbReference type="GO" id="GO:0006302">
    <property type="term" value="P:double-strand break repair"/>
    <property type="evidence" value="ECO:0007669"/>
    <property type="project" value="TreeGrafter"/>
</dbReference>
<evidence type="ECO:0000256" key="5">
    <source>
        <dbReference type="ARBA" id="ARBA00022763"/>
    </source>
</evidence>
<dbReference type="Proteomes" id="UP000062645">
    <property type="component" value="Chromosome"/>
</dbReference>
<reference evidence="10 11" key="2">
    <citation type="journal article" date="2016" name="Genome Announc.">
        <title>Draft Genome Sequence of the N2-Fixing Cyanobacterium Nostoc piscinale CENA21, Isolated from the Brazilian Amazon Floodplain.</title>
        <authorList>
            <person name="Leao T."/>
            <person name="Guimaraes P.I."/>
            <person name="de Melo A.G."/>
            <person name="Ramos R.T."/>
            <person name="Leao P.N."/>
            <person name="Silva A."/>
            <person name="Fiore M.F."/>
            <person name="Schneider M.P."/>
        </authorList>
    </citation>
    <scope>NUCLEOTIDE SEQUENCE [LARGE SCALE GENOMIC DNA]</scope>
    <source>
        <strain evidence="10 11">CENA21</strain>
    </source>
</reference>
<dbReference type="STRING" id="224013.ACX27_05385"/>
<dbReference type="GO" id="GO:0046872">
    <property type="term" value="F:metal ion binding"/>
    <property type="evidence" value="ECO:0007669"/>
    <property type="project" value="UniProtKB-KW"/>
</dbReference>
<sequence>MSKSPKQIFTPLPVYKFTIPNWQPYTQKATNVNLETLTVASFNVLCDLYEKDKIATEKRLPAIIEELRQCNTDIIAIQEATPTLLELLLSQAWVRSYYISESSTAATVRPYGNLLLSRLPFTLVEHQFLGRKRVLVGSCEINGQLLHIAVVHLTSDRSQNALEKRQHQLTTIVAYLQTLPGNSLIVGDFNTRGNEQEDIITNAGYIDIWQTLNPHTPGYTFNPQHNALAALMSLQGIPVRLDRILLRSQNHNWQPQSIDLFACEAIAGTAEKIYPSDHFGLRAVLKATS</sequence>
<dbReference type="EMBL" id="CP012036">
    <property type="protein sequence ID" value="ALF52408.1"/>
    <property type="molecule type" value="Genomic_DNA"/>
</dbReference>
<evidence type="ECO:0000256" key="3">
    <source>
        <dbReference type="ARBA" id="ARBA00022722"/>
    </source>
</evidence>
<dbReference type="OrthoDB" id="490222at2"/>
<evidence type="ECO:0000313" key="11">
    <source>
        <dbReference type="Proteomes" id="UP000062645"/>
    </source>
</evidence>
<reference evidence="11" key="1">
    <citation type="submission" date="2015-07" db="EMBL/GenBank/DDBJ databases">
        <title>Genome Of Nitrogen-Fixing Cyanobacterium Nostoc piscinale CENA21 From Solimoes/Amazon River Floodplain Sediments And Comparative Genomics To Uncover Biosynthetic Natural Products Potential.</title>
        <authorList>
            <person name="Leao T.F."/>
            <person name="Leao P.N."/>
            <person name="Guimaraes P.I."/>
            <person name="de Melo A.G.C."/>
            <person name="Ramos R.T.J."/>
            <person name="Silva A."/>
            <person name="Fiore M.F."/>
            <person name="Schneider M.P.C."/>
        </authorList>
    </citation>
    <scope>NUCLEOTIDE SEQUENCE [LARGE SCALE GENOMIC DNA]</scope>
    <source>
        <strain evidence="11">CENA21</strain>
    </source>
</reference>
<dbReference type="Pfam" id="PF03372">
    <property type="entry name" value="Exo_endo_phos"/>
    <property type="match status" value="1"/>
</dbReference>
<evidence type="ECO:0000313" key="10">
    <source>
        <dbReference type="EMBL" id="ALF52408.1"/>
    </source>
</evidence>
<dbReference type="PANTHER" id="PTHR15822:SF4">
    <property type="entry name" value="TYROSYL-DNA PHOSPHODIESTERASE 2"/>
    <property type="match status" value="1"/>
</dbReference>
<proteinExistence type="predicted"/>
<dbReference type="CDD" id="cd09080">
    <property type="entry name" value="TDP2"/>
    <property type="match status" value="1"/>
</dbReference>
<keyword evidence="3" id="KW-0540">Nuclease</keyword>
<dbReference type="GO" id="GO:0003697">
    <property type="term" value="F:single-stranded DNA binding"/>
    <property type="evidence" value="ECO:0007669"/>
    <property type="project" value="TreeGrafter"/>
</dbReference>
<keyword evidence="8" id="KW-0234">DNA repair</keyword>
<dbReference type="GO" id="GO:0004518">
    <property type="term" value="F:nuclease activity"/>
    <property type="evidence" value="ECO:0007669"/>
    <property type="project" value="UniProtKB-KW"/>
</dbReference>
<name>A0A0M4T0C6_9NOSO</name>
<dbReference type="PATRIC" id="fig|224013.5.peg.1304"/>
<evidence type="ECO:0000256" key="2">
    <source>
        <dbReference type="ARBA" id="ARBA00001946"/>
    </source>
</evidence>
<dbReference type="RefSeq" id="WP_062289402.1">
    <property type="nucleotide sequence ID" value="NZ_CP012036.1"/>
</dbReference>
<dbReference type="InterPro" id="IPR051547">
    <property type="entry name" value="TDP2-like"/>
</dbReference>
<evidence type="ECO:0000256" key="6">
    <source>
        <dbReference type="ARBA" id="ARBA00022801"/>
    </source>
</evidence>
<keyword evidence="7" id="KW-0460">Magnesium</keyword>
<evidence type="ECO:0000256" key="7">
    <source>
        <dbReference type="ARBA" id="ARBA00022842"/>
    </source>
</evidence>
<comment type="cofactor">
    <cofactor evidence="1">
        <name>Mn(2+)</name>
        <dbReference type="ChEBI" id="CHEBI:29035"/>
    </cofactor>
</comment>
<dbReference type="GO" id="GO:0005737">
    <property type="term" value="C:cytoplasm"/>
    <property type="evidence" value="ECO:0007669"/>
    <property type="project" value="TreeGrafter"/>
</dbReference>
<protein>
    <recommendedName>
        <fullName evidence="9">Endonuclease/exonuclease/phosphatase domain-containing protein</fullName>
    </recommendedName>
</protein>
<evidence type="ECO:0000256" key="8">
    <source>
        <dbReference type="ARBA" id="ARBA00023204"/>
    </source>
</evidence>
<dbReference type="AlphaFoldDB" id="A0A0M4T0C6"/>
<dbReference type="KEGG" id="npz:ACX27_05385"/>
<keyword evidence="5" id="KW-0227">DNA damage</keyword>
<gene>
    <name evidence="10" type="ORF">ACX27_05385</name>
</gene>
<dbReference type="Gene3D" id="3.60.10.10">
    <property type="entry name" value="Endonuclease/exonuclease/phosphatase"/>
    <property type="match status" value="1"/>
</dbReference>
<dbReference type="InterPro" id="IPR036691">
    <property type="entry name" value="Endo/exonu/phosph_ase_sf"/>
</dbReference>
<dbReference type="GO" id="GO:0070260">
    <property type="term" value="F:5'-tyrosyl-DNA phosphodiesterase activity"/>
    <property type="evidence" value="ECO:0007669"/>
    <property type="project" value="TreeGrafter"/>
</dbReference>
<organism evidence="10 11">
    <name type="scientific">Nostoc piscinale CENA21</name>
    <dbReference type="NCBI Taxonomy" id="224013"/>
    <lineage>
        <taxon>Bacteria</taxon>
        <taxon>Bacillati</taxon>
        <taxon>Cyanobacteriota</taxon>
        <taxon>Cyanophyceae</taxon>
        <taxon>Nostocales</taxon>
        <taxon>Nostocaceae</taxon>
        <taxon>Nostoc</taxon>
    </lineage>
</organism>
<keyword evidence="11" id="KW-1185">Reference proteome</keyword>
<evidence type="ECO:0000256" key="1">
    <source>
        <dbReference type="ARBA" id="ARBA00001936"/>
    </source>
</evidence>
<feature type="domain" description="Endonuclease/exonuclease/phosphatase" evidence="9">
    <location>
        <begin position="40"/>
        <end position="278"/>
    </location>
</feature>
<accession>A0A0M4T0C6</accession>
<keyword evidence="6" id="KW-0378">Hydrolase</keyword>
<evidence type="ECO:0000256" key="4">
    <source>
        <dbReference type="ARBA" id="ARBA00022723"/>
    </source>
</evidence>
<dbReference type="SUPFAM" id="SSF56219">
    <property type="entry name" value="DNase I-like"/>
    <property type="match status" value="1"/>
</dbReference>
<keyword evidence="4" id="KW-0479">Metal-binding</keyword>
<dbReference type="PANTHER" id="PTHR15822">
    <property type="entry name" value="TRAF AND TNF RECEPTOR-ASSOCIATED PROTEIN"/>
    <property type="match status" value="1"/>
</dbReference>
<comment type="cofactor">
    <cofactor evidence="2">
        <name>Mg(2+)</name>
        <dbReference type="ChEBI" id="CHEBI:18420"/>
    </cofactor>
</comment>